<dbReference type="STRING" id="1802200.A2812_02025"/>
<protein>
    <submittedName>
        <fullName evidence="2">Uncharacterized protein</fullName>
    </submittedName>
</protein>
<evidence type="ECO:0000313" key="2">
    <source>
        <dbReference type="EMBL" id="OGZ64083.1"/>
    </source>
</evidence>
<accession>A0A1G2HNS3</accession>
<keyword evidence="1" id="KW-0812">Transmembrane</keyword>
<reference evidence="2 3" key="1">
    <citation type="journal article" date="2016" name="Nat. Commun.">
        <title>Thousands of microbial genomes shed light on interconnected biogeochemical processes in an aquifer system.</title>
        <authorList>
            <person name="Anantharaman K."/>
            <person name="Brown C.T."/>
            <person name="Hug L.A."/>
            <person name="Sharon I."/>
            <person name="Castelle C.J."/>
            <person name="Probst A.J."/>
            <person name="Thomas B.C."/>
            <person name="Singh A."/>
            <person name="Wilkins M.J."/>
            <person name="Karaoz U."/>
            <person name="Brodie E.L."/>
            <person name="Williams K.H."/>
            <person name="Hubbard S.S."/>
            <person name="Banfield J.F."/>
        </authorList>
    </citation>
    <scope>NUCLEOTIDE SEQUENCE [LARGE SCALE GENOMIC DNA]</scope>
</reference>
<proteinExistence type="predicted"/>
<organism evidence="2 3">
    <name type="scientific">Candidatus Staskawiczbacteria bacterium RIFCSPHIGHO2_01_FULL_36_16</name>
    <dbReference type="NCBI Taxonomy" id="1802200"/>
    <lineage>
        <taxon>Bacteria</taxon>
        <taxon>Candidatus Staskawicziibacteriota</taxon>
    </lineage>
</organism>
<comment type="caution">
    <text evidence="2">The sequence shown here is derived from an EMBL/GenBank/DDBJ whole genome shotgun (WGS) entry which is preliminary data.</text>
</comment>
<feature type="transmembrane region" description="Helical" evidence="1">
    <location>
        <begin position="20"/>
        <end position="43"/>
    </location>
</feature>
<gene>
    <name evidence="2" type="ORF">A2812_02025</name>
</gene>
<evidence type="ECO:0000256" key="1">
    <source>
        <dbReference type="SAM" id="Phobius"/>
    </source>
</evidence>
<sequence length="467" mass="56272">MTLKEWFFWWEWVRKIIWDPFWWLILFLVILWVPFLRVWWWVFLPLMLQAQLRTLYLWWINWDFDYATKQKWVILEVVPPREILAPFKAMEDVFSVIWPLYDKANFRERWCDGELPEGPYWASWEIASIEGKIHFYIRCLKQHKNSFEMALFAHYPNAEINEVSDYTKLLPQTVPNDDWDMYGEDWDLHREDAYPIKTYEKFFEPQGERIQAEEKRIDPMIGLLEGMSKLKQGEHYWVQFITVPVLDHDEPKWRKEGEKIINKISKRPEKKEPTLWEDIFYVARQVILGPEKEGSGESAKYSWSKIEEDEETGELKISLTPGEREILTEIDNKLKKPVFRTTIRGVYVAKRENWQAPHRVIMRSYMSHFATINLNHFRFQGATRPRVHFFWRKRRVFLRARKMFRMSLLRFPPLFPQRMSDDLNPILNTEEMATLYHFPMATTGMLAPSLTTIESKKGGPPPNLPIE</sequence>
<keyword evidence="1" id="KW-0472">Membrane</keyword>
<dbReference type="Proteomes" id="UP000177190">
    <property type="component" value="Unassembled WGS sequence"/>
</dbReference>
<evidence type="ECO:0000313" key="3">
    <source>
        <dbReference type="Proteomes" id="UP000177190"/>
    </source>
</evidence>
<keyword evidence="1" id="KW-1133">Transmembrane helix</keyword>
<dbReference type="AlphaFoldDB" id="A0A1G2HNS3"/>
<dbReference type="EMBL" id="MHOM01000026">
    <property type="protein sequence ID" value="OGZ64083.1"/>
    <property type="molecule type" value="Genomic_DNA"/>
</dbReference>
<name>A0A1G2HNS3_9BACT</name>